<protein>
    <submittedName>
        <fullName evidence="1">Uncharacterized protein</fullName>
    </submittedName>
</protein>
<evidence type="ECO:0000313" key="1">
    <source>
        <dbReference type="EMBL" id="KVP98316.1"/>
    </source>
</evidence>
<reference evidence="1 2" key="1">
    <citation type="submission" date="2015-11" db="EMBL/GenBank/DDBJ databases">
        <title>Expanding the genomic diversity of Burkholderia species for the development of highly accurate diagnostics.</title>
        <authorList>
            <person name="Sahl J."/>
            <person name="Keim P."/>
            <person name="Wagner D."/>
        </authorList>
    </citation>
    <scope>NUCLEOTIDE SEQUENCE [LARGE SCALE GENOMIC DNA]</scope>
    <source>
        <strain evidence="1 2">MSMB1808WGS</strain>
    </source>
</reference>
<accession>A0AAW3MYN9</accession>
<organism evidence="1 2">
    <name type="scientific">Burkholderia ubonensis</name>
    <dbReference type="NCBI Taxonomy" id="101571"/>
    <lineage>
        <taxon>Bacteria</taxon>
        <taxon>Pseudomonadati</taxon>
        <taxon>Pseudomonadota</taxon>
        <taxon>Betaproteobacteria</taxon>
        <taxon>Burkholderiales</taxon>
        <taxon>Burkholderiaceae</taxon>
        <taxon>Burkholderia</taxon>
        <taxon>Burkholderia cepacia complex</taxon>
    </lineage>
</organism>
<dbReference type="AlphaFoldDB" id="A0AAW3MYN9"/>
<evidence type="ECO:0000313" key="2">
    <source>
        <dbReference type="Proteomes" id="UP000056453"/>
    </source>
</evidence>
<dbReference type="EMBL" id="LPBJ01000047">
    <property type="protein sequence ID" value="KVP98316.1"/>
    <property type="molecule type" value="Genomic_DNA"/>
</dbReference>
<name>A0AAW3MYN9_9BURK</name>
<keyword evidence="2" id="KW-1185">Reference proteome</keyword>
<comment type="caution">
    <text evidence="1">The sequence shown here is derived from an EMBL/GenBank/DDBJ whole genome shotgun (WGS) entry which is preliminary data.</text>
</comment>
<dbReference type="Proteomes" id="UP000056453">
    <property type="component" value="Unassembled WGS sequence"/>
</dbReference>
<gene>
    <name evidence="1" type="ORF">WJ96_07285</name>
</gene>
<proteinExistence type="predicted"/>
<sequence length="133" mass="14782">MCYRGGTLKISCQSGGSSPGTYAWEHGVSNDYSVLGTEELKKGYYLMLRIGRLLEKERSEHGSPRNFAEYAVRVLRAAGVRKIHLLPGVNPGYIGDAQALPSLDPRKQGDLLTENLRLMEEKIIEMTPCREAV</sequence>